<organism evidence="1 2">
    <name type="scientific">Irpex rosettiformis</name>
    <dbReference type="NCBI Taxonomy" id="378272"/>
    <lineage>
        <taxon>Eukaryota</taxon>
        <taxon>Fungi</taxon>
        <taxon>Dikarya</taxon>
        <taxon>Basidiomycota</taxon>
        <taxon>Agaricomycotina</taxon>
        <taxon>Agaricomycetes</taxon>
        <taxon>Polyporales</taxon>
        <taxon>Irpicaceae</taxon>
        <taxon>Irpex</taxon>
    </lineage>
</organism>
<accession>A0ACB8UE66</accession>
<comment type="caution">
    <text evidence="1">The sequence shown here is derived from an EMBL/GenBank/DDBJ whole genome shotgun (WGS) entry which is preliminary data.</text>
</comment>
<reference evidence="1" key="1">
    <citation type="journal article" date="2021" name="Environ. Microbiol.">
        <title>Gene family expansions and transcriptome signatures uncover fungal adaptations to wood decay.</title>
        <authorList>
            <person name="Hage H."/>
            <person name="Miyauchi S."/>
            <person name="Viragh M."/>
            <person name="Drula E."/>
            <person name="Min B."/>
            <person name="Chaduli D."/>
            <person name="Navarro D."/>
            <person name="Favel A."/>
            <person name="Norest M."/>
            <person name="Lesage-Meessen L."/>
            <person name="Balint B."/>
            <person name="Merenyi Z."/>
            <person name="de Eugenio L."/>
            <person name="Morin E."/>
            <person name="Martinez A.T."/>
            <person name="Baldrian P."/>
            <person name="Stursova M."/>
            <person name="Martinez M.J."/>
            <person name="Novotny C."/>
            <person name="Magnuson J.K."/>
            <person name="Spatafora J.W."/>
            <person name="Maurice S."/>
            <person name="Pangilinan J."/>
            <person name="Andreopoulos W."/>
            <person name="LaButti K."/>
            <person name="Hundley H."/>
            <person name="Na H."/>
            <person name="Kuo A."/>
            <person name="Barry K."/>
            <person name="Lipzen A."/>
            <person name="Henrissat B."/>
            <person name="Riley R."/>
            <person name="Ahrendt S."/>
            <person name="Nagy L.G."/>
            <person name="Grigoriev I.V."/>
            <person name="Martin F."/>
            <person name="Rosso M.N."/>
        </authorList>
    </citation>
    <scope>NUCLEOTIDE SEQUENCE</scope>
    <source>
        <strain evidence="1">CBS 384.51</strain>
    </source>
</reference>
<proteinExistence type="predicted"/>
<evidence type="ECO:0000313" key="1">
    <source>
        <dbReference type="EMBL" id="KAI0092628.1"/>
    </source>
</evidence>
<evidence type="ECO:0000313" key="2">
    <source>
        <dbReference type="Proteomes" id="UP001055072"/>
    </source>
</evidence>
<name>A0ACB8UE66_9APHY</name>
<protein>
    <submittedName>
        <fullName evidence="1">P-loop containing nucleoside triphosphate hydrolase protein</fullName>
    </submittedName>
</protein>
<dbReference type="EMBL" id="MU274903">
    <property type="protein sequence ID" value="KAI0092628.1"/>
    <property type="molecule type" value="Genomic_DNA"/>
</dbReference>
<dbReference type="Proteomes" id="UP001055072">
    <property type="component" value="Unassembled WGS sequence"/>
</dbReference>
<keyword evidence="2" id="KW-1185">Reference proteome</keyword>
<gene>
    <name evidence="1" type="ORF">BDY19DRAFT_495284</name>
</gene>
<keyword evidence="1" id="KW-0378">Hydrolase</keyword>
<sequence>MFSLPPSLLSTIFDTPQCSDYSDDPPGHTTTSKHSSLFDIWSSSRVIAAEHGDLLLTPGGQRPMTTRNISLAIHVSERCIPHIFSLLWSLHPLRVMLMLSLDIFRGLLPACRGYSQAMIINELQAVISSGGFSFARLCRLIATDVLRMAVESLIDSLANRNADIVQSSARFIMEYRQMEQRLRMDVPTLENPHIRDLFQESELFVRSFSGMSSFGLLSPLDLFRVLALISELASHAVMLWSLTSSGTHVWLLLFSVISTIFPLLLSPWTRNRDLGEDTHDVKEAHATAKQNRMRGLAHSDIHRPEIVLFGLGPWILQSWAKARRLTLGLEQNRLGEDEWPYGSLFSQLNLTGAIDALQNIPILIALQASSNSLGSFSLYRSSVQSFFFTGRQLAQTLRMGFQGIFLMGAFCTAMEVQPQLQPESPTATIKYRNTTRKGMKIELRNVSYTYPGNHTPALKDVSLVLEAGETLAIVGYNGSGKSTLAKILLRLVDYHAGRILINDLDLCHHDPTDFHTHVTAVLQGFSKFDSSFKENVGVGYVPEAGSDDAVEKAVELAGAEHILYSLPNGVETMLDSGVAGQSSSSSSAPSSPNLRGEFGPIQGCLRHQRYGLSGGEWQRIAISRAFMRANRPEVDLIVLDEPTSSLDPHAQNHVFDTVEEISRSPTTGKRIKTVVFITHRLSTARRADKIAMMEHGAMTEFGTHQELLAKGGSYASLYQASV</sequence>